<evidence type="ECO:0000256" key="3">
    <source>
        <dbReference type="ARBA" id="ARBA00023242"/>
    </source>
</evidence>
<dbReference type="EMBL" id="JWZX01002974">
    <property type="protein sequence ID" value="KOO25434.1"/>
    <property type="molecule type" value="Genomic_DNA"/>
</dbReference>
<comment type="subcellular location">
    <subcellularLocation>
        <location evidence="1">Nucleus envelope</location>
    </subcellularLocation>
    <subcellularLocation>
        <location evidence="4">Nucleus</location>
        <location evidence="4">Nuclear pore complex</location>
    </subcellularLocation>
</comment>
<dbReference type="PANTHER" id="PTHR11225">
    <property type="entry name" value="NUCLEAR PORE COMPLEX PROTEIN NUP93 NUCLEOPORIN NUP93 DEAD EYE PROTEIN"/>
    <property type="match status" value="1"/>
</dbReference>
<organism evidence="5 6">
    <name type="scientific">Chrysochromulina tobinii</name>
    <dbReference type="NCBI Taxonomy" id="1460289"/>
    <lineage>
        <taxon>Eukaryota</taxon>
        <taxon>Haptista</taxon>
        <taxon>Haptophyta</taxon>
        <taxon>Prymnesiophyceae</taxon>
        <taxon>Prymnesiales</taxon>
        <taxon>Chrysochromulinaceae</taxon>
        <taxon>Chrysochromulina</taxon>
    </lineage>
</organism>
<evidence type="ECO:0000256" key="1">
    <source>
        <dbReference type="ARBA" id="ARBA00004259"/>
    </source>
</evidence>
<reference evidence="6" key="1">
    <citation type="journal article" date="2015" name="PLoS Genet.">
        <title>Genome Sequence and Transcriptome Analyses of Chrysochromulina tobin: Metabolic Tools for Enhanced Algal Fitness in the Prominent Order Prymnesiales (Haptophyceae).</title>
        <authorList>
            <person name="Hovde B.T."/>
            <person name="Deodato C.R."/>
            <person name="Hunsperger H.M."/>
            <person name="Ryken S.A."/>
            <person name="Yost W."/>
            <person name="Jha R.K."/>
            <person name="Patterson J."/>
            <person name="Monnat R.J. Jr."/>
            <person name="Barlow S.B."/>
            <person name="Starkenburg S.R."/>
            <person name="Cattolico R.A."/>
        </authorList>
    </citation>
    <scope>NUCLEOTIDE SEQUENCE</scope>
    <source>
        <strain evidence="6">CCMP291</strain>
    </source>
</reference>
<keyword evidence="6" id="KW-1185">Reference proteome</keyword>
<keyword evidence="4" id="KW-0509">mRNA transport</keyword>
<keyword evidence="4" id="KW-0472">Membrane</keyword>
<dbReference type="InterPro" id="IPR007231">
    <property type="entry name" value="Nucleoporin_int_Nup93/Nic96"/>
</dbReference>
<sequence length="413" mass="45587">MLADKLLADVRALKARISTATDLPPVSRTIHQIAEESKRMLDESNPAAAPPGAAQRFLEQNGVDTGSLDPSAYEFTRAEGDEAPSPPLGIKENLEAILTNHENQVMVEVINEANQRIFDDFEVLLFKEFRREHDEWRTKLLETYETYGHAPAGCHPAATAYGHGPRPTDTAADAERRLSMLRGTTAHLGSQQLKALKDEISRHPAAAARGNYPGVEFDAAAKALYRLAKKLRDLDVRPSGGLVATGGGLLPFASSSTQDLAASIEAARVEYWAQQQPRDKWMDAVYSVLAAPQPNAKLYDLIQLPAGQSPTIEDWLWHQLWMVRVQLSEGPAGMAASSAPLDELQALLSEQWGEAHFNQGGQTPLLFVSVLLHSLQFERALEFLYRQPEYSDEAVHLALALEHAGLLPHWRRT</sequence>
<keyword evidence="4" id="KW-0811">Translocation</keyword>
<dbReference type="Proteomes" id="UP000037460">
    <property type="component" value="Unassembled WGS sequence"/>
</dbReference>
<keyword evidence="4" id="KW-0653">Protein transport</keyword>
<name>A0A0M0JFS4_9EUKA</name>
<keyword evidence="4" id="KW-0906">Nuclear pore complex</keyword>
<proteinExistence type="inferred from homology"/>
<keyword evidence="4" id="KW-0813">Transport</keyword>
<dbReference type="GO" id="GO:0017056">
    <property type="term" value="F:structural constituent of nuclear pore"/>
    <property type="evidence" value="ECO:0007669"/>
    <property type="project" value="InterPro"/>
</dbReference>
<dbReference type="GO" id="GO:0016973">
    <property type="term" value="P:poly(A)+ mRNA export from nucleus"/>
    <property type="evidence" value="ECO:0007669"/>
    <property type="project" value="TreeGrafter"/>
</dbReference>
<evidence type="ECO:0000313" key="5">
    <source>
        <dbReference type="EMBL" id="KOO25434.1"/>
    </source>
</evidence>
<comment type="similarity">
    <text evidence="2 4">Belongs to the nucleoporin interacting component (NIC) family.</text>
</comment>
<accession>A0A0M0JFS4</accession>
<dbReference type="GO" id="GO:0005643">
    <property type="term" value="C:nuclear pore"/>
    <property type="evidence" value="ECO:0007669"/>
    <property type="project" value="UniProtKB-SubCell"/>
</dbReference>
<evidence type="ECO:0000256" key="2">
    <source>
        <dbReference type="ARBA" id="ARBA00010186"/>
    </source>
</evidence>
<dbReference type="PANTHER" id="PTHR11225:SF4">
    <property type="entry name" value="NUCLEAR PORE COMPLEX PROTEIN NUP93"/>
    <property type="match status" value="1"/>
</dbReference>
<dbReference type="GO" id="GO:0006606">
    <property type="term" value="P:protein import into nucleus"/>
    <property type="evidence" value="ECO:0007669"/>
    <property type="project" value="TreeGrafter"/>
</dbReference>
<keyword evidence="3 4" id="KW-0539">Nucleus</keyword>
<dbReference type="Pfam" id="PF04097">
    <property type="entry name" value="Nic96"/>
    <property type="match status" value="1"/>
</dbReference>
<evidence type="ECO:0000256" key="4">
    <source>
        <dbReference type="RuleBase" id="RU364035"/>
    </source>
</evidence>
<comment type="caution">
    <text evidence="5">The sequence shown here is derived from an EMBL/GenBank/DDBJ whole genome shotgun (WGS) entry which is preliminary data.</text>
</comment>
<dbReference type="OrthoDB" id="203824at2759"/>
<dbReference type="AlphaFoldDB" id="A0A0M0JFS4"/>
<gene>
    <name evidence="5" type="ORF">Ctob_002435</name>
</gene>
<protein>
    <recommendedName>
        <fullName evidence="4">Nuclear pore protein</fullName>
    </recommendedName>
</protein>
<evidence type="ECO:0000313" key="6">
    <source>
        <dbReference type="Proteomes" id="UP000037460"/>
    </source>
</evidence>